<dbReference type="Pfam" id="PF02826">
    <property type="entry name" value="2-Hacid_dh_C"/>
    <property type="match status" value="1"/>
</dbReference>
<accession>A0A5B8LY69</accession>
<dbReference type="AlphaFoldDB" id="A0A5B8LY69"/>
<reference evidence="5 6" key="1">
    <citation type="submission" date="2019-07" db="EMBL/GenBank/DDBJ databases">
        <title>Full genome sequence of Devosia sp. Gsoil 520.</title>
        <authorList>
            <person name="Im W.-T."/>
        </authorList>
    </citation>
    <scope>NUCLEOTIDE SEQUENCE [LARGE SCALE GENOMIC DNA]</scope>
    <source>
        <strain evidence="5 6">Gsoil 520</strain>
    </source>
</reference>
<feature type="domain" description="D-isomer specific 2-hydroxyacid dehydrogenase NAD-binding" evidence="4">
    <location>
        <begin position="125"/>
        <end position="296"/>
    </location>
</feature>
<dbReference type="RefSeq" id="WP_146292040.1">
    <property type="nucleotide sequence ID" value="NZ_CP042304.1"/>
</dbReference>
<evidence type="ECO:0000313" key="6">
    <source>
        <dbReference type="Proteomes" id="UP000315364"/>
    </source>
</evidence>
<dbReference type="Gene3D" id="3.40.50.720">
    <property type="entry name" value="NAD(P)-binding Rossmann-like Domain"/>
    <property type="match status" value="2"/>
</dbReference>
<organism evidence="5 6">
    <name type="scientific">Devosia ginsengisoli</name>
    <dbReference type="NCBI Taxonomy" id="400770"/>
    <lineage>
        <taxon>Bacteria</taxon>
        <taxon>Pseudomonadati</taxon>
        <taxon>Pseudomonadota</taxon>
        <taxon>Alphaproteobacteria</taxon>
        <taxon>Hyphomicrobiales</taxon>
        <taxon>Devosiaceae</taxon>
        <taxon>Devosia</taxon>
    </lineage>
</organism>
<dbReference type="PANTHER" id="PTHR43761">
    <property type="entry name" value="D-ISOMER SPECIFIC 2-HYDROXYACID DEHYDROGENASE FAMILY PROTEIN (AFU_ORTHOLOGUE AFUA_1G13630)"/>
    <property type="match status" value="1"/>
</dbReference>
<evidence type="ECO:0000256" key="1">
    <source>
        <dbReference type="ARBA" id="ARBA00005854"/>
    </source>
</evidence>
<evidence type="ECO:0000313" key="5">
    <source>
        <dbReference type="EMBL" id="QDZ12739.1"/>
    </source>
</evidence>
<protein>
    <submittedName>
        <fullName evidence="5">Hydroxyacid dehydrogenase</fullName>
    </submittedName>
</protein>
<gene>
    <name evidence="5" type="ORF">FPZ08_19535</name>
</gene>
<comment type="similarity">
    <text evidence="1">Belongs to the D-isomer specific 2-hydroxyacid dehydrogenase family.</text>
</comment>
<evidence type="ECO:0000259" key="4">
    <source>
        <dbReference type="Pfam" id="PF02826"/>
    </source>
</evidence>
<keyword evidence="2" id="KW-0560">Oxidoreductase</keyword>
<name>A0A5B8LY69_9HYPH</name>
<keyword evidence="3" id="KW-0520">NAD</keyword>
<dbReference type="Proteomes" id="UP000315364">
    <property type="component" value="Chromosome"/>
</dbReference>
<dbReference type="CDD" id="cd12167">
    <property type="entry name" value="2-Hacid_dh_8"/>
    <property type="match status" value="1"/>
</dbReference>
<proteinExistence type="inferred from homology"/>
<dbReference type="KEGG" id="dea:FPZ08_19535"/>
<dbReference type="SUPFAM" id="SSF51735">
    <property type="entry name" value="NAD(P)-binding Rossmann-fold domains"/>
    <property type="match status" value="1"/>
</dbReference>
<sequence length="336" mass="35852">MLDTGINRPVALLAFSEAYRQQIFGPEEEAALGRLVTPISIDLKAGADVLPADARIILTGWPTPRLTTEIVAALPQLGLVAHAGGSVKSYLPEGGLRSDIAVSSCAAQNAVPVAEYSLAAILFANKRILEMARTYADIRQGRKAVLGRSGILGNYRRMVGLVGASTIGRLVAKMLQPFDLDVIVADPFLTEPDAHDMGVTKVTLDHLFESADTVSLHAPLLPETEHMIDARLINSMRPGATLINTARGALVDERALIAALQRGHIHAIIDTTWPEVPAADSPLWNLPNLLLTPHIAGSGSIELWRHGAAMIDAIEAFLAGAPIPGRVPLDQLDRLA</sequence>
<evidence type="ECO:0000256" key="3">
    <source>
        <dbReference type="ARBA" id="ARBA00023027"/>
    </source>
</evidence>
<evidence type="ECO:0000256" key="2">
    <source>
        <dbReference type="ARBA" id="ARBA00023002"/>
    </source>
</evidence>
<dbReference type="InterPro" id="IPR036291">
    <property type="entry name" value="NAD(P)-bd_dom_sf"/>
</dbReference>
<keyword evidence="6" id="KW-1185">Reference proteome</keyword>
<dbReference type="PANTHER" id="PTHR43761:SF1">
    <property type="entry name" value="D-ISOMER SPECIFIC 2-HYDROXYACID DEHYDROGENASE CATALYTIC DOMAIN-CONTAINING PROTEIN-RELATED"/>
    <property type="match status" value="1"/>
</dbReference>
<dbReference type="EMBL" id="CP042304">
    <property type="protein sequence ID" value="QDZ12739.1"/>
    <property type="molecule type" value="Genomic_DNA"/>
</dbReference>
<dbReference type="InterPro" id="IPR050418">
    <property type="entry name" value="D-iso_2-hydroxyacid_DH_PdxB"/>
</dbReference>
<dbReference type="GO" id="GO:0016491">
    <property type="term" value="F:oxidoreductase activity"/>
    <property type="evidence" value="ECO:0007669"/>
    <property type="project" value="UniProtKB-KW"/>
</dbReference>
<dbReference type="InterPro" id="IPR006140">
    <property type="entry name" value="D-isomer_DH_NAD-bd"/>
</dbReference>
<dbReference type="OrthoDB" id="9793626at2"/>
<dbReference type="GO" id="GO:0051287">
    <property type="term" value="F:NAD binding"/>
    <property type="evidence" value="ECO:0007669"/>
    <property type="project" value="InterPro"/>
</dbReference>